<feature type="domain" description="STAS" evidence="6">
    <location>
        <begin position="485"/>
        <end position="613"/>
    </location>
</feature>
<dbReference type="Gene3D" id="3.30.750.24">
    <property type="entry name" value="STAS domain"/>
    <property type="match status" value="1"/>
</dbReference>
<keyword evidence="3 5" id="KW-1133">Transmembrane helix</keyword>
<dbReference type="PROSITE" id="PS50801">
    <property type="entry name" value="STAS"/>
    <property type="match status" value="1"/>
</dbReference>
<reference evidence="7" key="1">
    <citation type="journal article" date="2020" name="Stud. Mycol.">
        <title>101 Dothideomycetes genomes: a test case for predicting lifestyles and emergence of pathogens.</title>
        <authorList>
            <person name="Haridas S."/>
            <person name="Albert R."/>
            <person name="Binder M."/>
            <person name="Bloem J."/>
            <person name="Labutti K."/>
            <person name="Salamov A."/>
            <person name="Andreopoulos B."/>
            <person name="Baker S."/>
            <person name="Barry K."/>
            <person name="Bills G."/>
            <person name="Bluhm B."/>
            <person name="Cannon C."/>
            <person name="Castanera R."/>
            <person name="Culley D."/>
            <person name="Daum C."/>
            <person name="Ezra D."/>
            <person name="Gonzalez J."/>
            <person name="Henrissat B."/>
            <person name="Kuo A."/>
            <person name="Liang C."/>
            <person name="Lipzen A."/>
            <person name="Lutzoni F."/>
            <person name="Magnuson J."/>
            <person name="Mondo S."/>
            <person name="Nolan M."/>
            <person name="Ohm R."/>
            <person name="Pangilinan J."/>
            <person name="Park H.-J."/>
            <person name="Ramirez L."/>
            <person name="Alfaro M."/>
            <person name="Sun H."/>
            <person name="Tritt A."/>
            <person name="Yoshinaga Y."/>
            <person name="Zwiers L.-H."/>
            <person name="Turgeon B."/>
            <person name="Goodwin S."/>
            <person name="Spatafora J."/>
            <person name="Crous P."/>
            <person name="Grigoriev I."/>
        </authorList>
    </citation>
    <scope>NUCLEOTIDE SEQUENCE</scope>
    <source>
        <strain evidence="7">CBS 113389</strain>
    </source>
</reference>
<dbReference type="SUPFAM" id="SSF52091">
    <property type="entry name" value="SpoIIaa-like"/>
    <property type="match status" value="1"/>
</dbReference>
<dbReference type="Proteomes" id="UP000799767">
    <property type="component" value="Unassembled WGS sequence"/>
</dbReference>
<organism evidence="7 8">
    <name type="scientific">Neohortaea acidophila</name>
    <dbReference type="NCBI Taxonomy" id="245834"/>
    <lineage>
        <taxon>Eukaryota</taxon>
        <taxon>Fungi</taxon>
        <taxon>Dikarya</taxon>
        <taxon>Ascomycota</taxon>
        <taxon>Pezizomycotina</taxon>
        <taxon>Dothideomycetes</taxon>
        <taxon>Dothideomycetidae</taxon>
        <taxon>Mycosphaerellales</taxon>
        <taxon>Teratosphaeriaceae</taxon>
        <taxon>Neohortaea</taxon>
    </lineage>
</organism>
<dbReference type="GO" id="GO:0016020">
    <property type="term" value="C:membrane"/>
    <property type="evidence" value="ECO:0007669"/>
    <property type="project" value="UniProtKB-SubCell"/>
</dbReference>
<feature type="transmembrane region" description="Helical" evidence="5">
    <location>
        <begin position="120"/>
        <end position="140"/>
    </location>
</feature>
<dbReference type="Pfam" id="PF01740">
    <property type="entry name" value="STAS"/>
    <property type="match status" value="1"/>
</dbReference>
<accession>A0A6A6Q1M8</accession>
<keyword evidence="8" id="KW-1185">Reference proteome</keyword>
<dbReference type="AlphaFoldDB" id="A0A6A6Q1M8"/>
<evidence type="ECO:0000259" key="6">
    <source>
        <dbReference type="PROSITE" id="PS50801"/>
    </source>
</evidence>
<feature type="transmembrane region" description="Helical" evidence="5">
    <location>
        <begin position="12"/>
        <end position="31"/>
    </location>
</feature>
<name>A0A6A6Q1M8_9PEZI</name>
<evidence type="ECO:0000313" key="7">
    <source>
        <dbReference type="EMBL" id="KAF2485896.1"/>
    </source>
</evidence>
<sequence>MPDITLSSRDRFRYWAYYIPFLTWFPQYQLSWFRGDALAAITVASLYIPMCFSFAILGKVEPVNGLYAFIVHPFIYSLLGSSPQMIVGPEATGSLMVGAIIHQVQTTASGDQPGFVGENAHISGVATAIAGAMLLSAGLARIGFVDSVLNRPFMQGFIAGVGFVLVVEQAIPELALSQLVEEAGIAHSSSIVKLWFLLTHLNKAHFLTALISICSLGFILATRFVQKSLRAEYPSVSLFPDRLLVIIVTTTLTAKLALQDRGLDILGSLGSSTSSIPTLRWPLQSMDEIEMVFSTSFLIALLGFFESSVTAKSLRPPKDALQATSLSANRELIALGAANMVGGGFCTLPAFGGFGRSKLNAQTGGTTPMSSMLLSLISLLCVFFVLPYLYYVPRAVLSAMASAVGISMMEECPHEIRFFLKVRGWGELFLMAAVFLATALYSMSLGITVGILITLYNLVKHSTRSRIRVLGRVPGTKHAFEDADLAPDGDRFDHTLIVRIPEPLTFANVGDLRTRLGRFGRYGTHAVHPSLPRIRIEDRCLIFDVQGLTEIDACGIQIMTEIVQEHTANGTQVMFCRLRPGDVMENFRISGIIDICGGPKYFVDSVDDALRIAGMEK</sequence>
<feature type="transmembrane region" description="Helical" evidence="5">
    <location>
        <begin position="65"/>
        <end position="86"/>
    </location>
</feature>
<evidence type="ECO:0000256" key="4">
    <source>
        <dbReference type="ARBA" id="ARBA00023136"/>
    </source>
</evidence>
<dbReference type="InterPro" id="IPR036513">
    <property type="entry name" value="STAS_dom_sf"/>
</dbReference>
<dbReference type="GeneID" id="54471742"/>
<dbReference type="EMBL" id="MU001632">
    <property type="protein sequence ID" value="KAF2485896.1"/>
    <property type="molecule type" value="Genomic_DNA"/>
</dbReference>
<dbReference type="Pfam" id="PF00916">
    <property type="entry name" value="Sulfate_transp"/>
    <property type="match status" value="1"/>
</dbReference>
<feature type="transmembrane region" description="Helical" evidence="5">
    <location>
        <begin position="204"/>
        <end position="225"/>
    </location>
</feature>
<keyword evidence="4 5" id="KW-0472">Membrane</keyword>
<dbReference type="InterPro" id="IPR011547">
    <property type="entry name" value="SLC26A/SulP_dom"/>
</dbReference>
<gene>
    <name evidence="7" type="ORF">BDY17DRAFT_246622</name>
</gene>
<proteinExistence type="predicted"/>
<evidence type="ECO:0000313" key="8">
    <source>
        <dbReference type="Proteomes" id="UP000799767"/>
    </source>
</evidence>
<comment type="subcellular location">
    <subcellularLocation>
        <location evidence="1">Membrane</location>
        <topology evidence="1">Multi-pass membrane protein</topology>
    </subcellularLocation>
</comment>
<dbReference type="GO" id="GO:0055085">
    <property type="term" value="P:transmembrane transport"/>
    <property type="evidence" value="ECO:0007669"/>
    <property type="project" value="InterPro"/>
</dbReference>
<dbReference type="InterPro" id="IPR002645">
    <property type="entry name" value="STAS_dom"/>
</dbReference>
<feature type="transmembrane region" description="Helical" evidence="5">
    <location>
        <begin position="332"/>
        <end position="352"/>
    </location>
</feature>
<evidence type="ECO:0000256" key="5">
    <source>
        <dbReference type="SAM" id="Phobius"/>
    </source>
</evidence>
<dbReference type="CDD" id="cd07042">
    <property type="entry name" value="STAS_SulP_like_sulfate_transporter"/>
    <property type="match status" value="1"/>
</dbReference>
<feature type="transmembrane region" description="Helical" evidence="5">
    <location>
        <begin position="37"/>
        <end position="58"/>
    </location>
</feature>
<feature type="transmembrane region" description="Helical" evidence="5">
    <location>
        <begin position="291"/>
        <end position="311"/>
    </location>
</feature>
<dbReference type="OrthoDB" id="427213at2759"/>
<feature type="transmembrane region" description="Helical" evidence="5">
    <location>
        <begin position="372"/>
        <end position="391"/>
    </location>
</feature>
<evidence type="ECO:0000256" key="3">
    <source>
        <dbReference type="ARBA" id="ARBA00022989"/>
    </source>
</evidence>
<feature type="transmembrane region" description="Helical" evidence="5">
    <location>
        <begin position="428"/>
        <end position="456"/>
    </location>
</feature>
<keyword evidence="2 5" id="KW-0812">Transmembrane</keyword>
<dbReference type="RefSeq" id="XP_033592465.1">
    <property type="nucleotide sequence ID" value="XM_033730740.1"/>
</dbReference>
<dbReference type="PANTHER" id="PTHR11814">
    <property type="entry name" value="SULFATE TRANSPORTER"/>
    <property type="match status" value="1"/>
</dbReference>
<evidence type="ECO:0000256" key="1">
    <source>
        <dbReference type="ARBA" id="ARBA00004141"/>
    </source>
</evidence>
<dbReference type="InterPro" id="IPR001902">
    <property type="entry name" value="SLC26A/SulP_fam"/>
</dbReference>
<protein>
    <submittedName>
        <fullName evidence="7">Sulfate transporter</fullName>
    </submittedName>
</protein>
<evidence type="ECO:0000256" key="2">
    <source>
        <dbReference type="ARBA" id="ARBA00022692"/>
    </source>
</evidence>